<dbReference type="Gene3D" id="2.170.270.10">
    <property type="entry name" value="SET domain"/>
    <property type="match status" value="1"/>
</dbReference>
<evidence type="ECO:0000256" key="5">
    <source>
        <dbReference type="ARBA" id="ARBA00022691"/>
    </source>
</evidence>
<keyword evidence="3" id="KW-0489">Methyltransferase</keyword>
<dbReference type="InterPro" id="IPR046341">
    <property type="entry name" value="SET_dom_sf"/>
</dbReference>
<dbReference type="GO" id="GO:0046974">
    <property type="term" value="F:histone H3K9 methyltransferase activity"/>
    <property type="evidence" value="ECO:0007669"/>
    <property type="project" value="TreeGrafter"/>
</dbReference>
<keyword evidence="9" id="KW-1185">Reference proteome</keyword>
<keyword evidence="5" id="KW-0949">S-adenosyl-L-methionine</keyword>
<reference evidence="10" key="1">
    <citation type="submission" date="2016-06" db="UniProtKB">
        <authorList>
            <consortium name="WormBaseParasite"/>
        </authorList>
    </citation>
    <scope>IDENTIFICATION</scope>
</reference>
<keyword evidence="7" id="KW-0862">Zinc</keyword>
<dbReference type="GO" id="GO:0032259">
    <property type="term" value="P:methylation"/>
    <property type="evidence" value="ECO:0007669"/>
    <property type="project" value="UniProtKB-KW"/>
</dbReference>
<dbReference type="InterPro" id="IPR001214">
    <property type="entry name" value="SET_dom"/>
</dbReference>
<name>A0A183VGY7_TOXCA</name>
<organism evidence="9 10">
    <name type="scientific">Toxocara canis</name>
    <name type="common">Canine roundworm</name>
    <dbReference type="NCBI Taxonomy" id="6265"/>
    <lineage>
        <taxon>Eukaryota</taxon>
        <taxon>Metazoa</taxon>
        <taxon>Ecdysozoa</taxon>
        <taxon>Nematoda</taxon>
        <taxon>Chromadorea</taxon>
        <taxon>Rhabditida</taxon>
        <taxon>Spirurina</taxon>
        <taxon>Ascaridomorpha</taxon>
        <taxon>Ascaridoidea</taxon>
        <taxon>Toxocaridae</taxon>
        <taxon>Toxocara</taxon>
    </lineage>
</organism>
<dbReference type="GO" id="GO:0005634">
    <property type="term" value="C:nucleus"/>
    <property type="evidence" value="ECO:0007669"/>
    <property type="project" value="TreeGrafter"/>
</dbReference>
<dbReference type="InterPro" id="IPR050973">
    <property type="entry name" value="H3K9_Histone-Lys_N-MTase"/>
</dbReference>
<comment type="subcellular location">
    <subcellularLocation>
        <location evidence="1">Chromosome</location>
    </subcellularLocation>
</comment>
<accession>A0A183VGY7</accession>
<evidence type="ECO:0000256" key="2">
    <source>
        <dbReference type="ARBA" id="ARBA00022454"/>
    </source>
</evidence>
<dbReference type="SUPFAM" id="SSF82199">
    <property type="entry name" value="SET domain"/>
    <property type="match status" value="1"/>
</dbReference>
<keyword evidence="4" id="KW-0808">Transferase</keyword>
<dbReference type="PROSITE" id="PS50280">
    <property type="entry name" value="SET"/>
    <property type="match status" value="1"/>
</dbReference>
<dbReference type="PANTHER" id="PTHR46223:SF4">
    <property type="entry name" value="HISTONE-LYSINE N-METHYLTRANSFERASE-RELATED"/>
    <property type="match status" value="1"/>
</dbReference>
<evidence type="ECO:0000313" key="9">
    <source>
        <dbReference type="Proteomes" id="UP000050794"/>
    </source>
</evidence>
<feature type="domain" description="SET" evidence="8">
    <location>
        <begin position="7"/>
        <end position="124"/>
    </location>
</feature>
<dbReference type="AlphaFoldDB" id="A0A183VGY7"/>
<keyword evidence="2" id="KW-0158">Chromosome</keyword>
<evidence type="ECO:0000259" key="8">
    <source>
        <dbReference type="PROSITE" id="PS50280"/>
    </source>
</evidence>
<dbReference type="GO" id="GO:0046872">
    <property type="term" value="F:metal ion binding"/>
    <property type="evidence" value="ECO:0007669"/>
    <property type="project" value="UniProtKB-KW"/>
</dbReference>
<dbReference type="GO" id="GO:0005694">
    <property type="term" value="C:chromosome"/>
    <property type="evidence" value="ECO:0007669"/>
    <property type="project" value="UniProtKB-SubCell"/>
</dbReference>
<dbReference type="Pfam" id="PF00856">
    <property type="entry name" value="SET"/>
    <property type="match status" value="1"/>
</dbReference>
<evidence type="ECO:0000313" key="10">
    <source>
        <dbReference type="WBParaSite" id="TCNE_0002001101-mRNA-1"/>
    </source>
</evidence>
<dbReference type="WBParaSite" id="TCNE_0002001101-mRNA-1">
    <property type="protein sequence ID" value="TCNE_0002001101-mRNA-1"/>
    <property type="gene ID" value="TCNE_0002001101"/>
</dbReference>
<protein>
    <submittedName>
        <fullName evidence="10">SET domain-containing protein</fullName>
    </submittedName>
</protein>
<evidence type="ECO:0000256" key="7">
    <source>
        <dbReference type="ARBA" id="ARBA00022833"/>
    </source>
</evidence>
<dbReference type="PANTHER" id="PTHR46223">
    <property type="entry name" value="HISTONE-LYSINE N-METHYLTRANSFERASE SUV39H"/>
    <property type="match status" value="1"/>
</dbReference>
<sequence>LQKGRRYKVAIVRRKKCGWGVVALQAIPPNTFVVEYVGEVITVAEAACRKDNTYQFELDGCDRVEYVIDAKHFGNEAAFINHSCDPNLDAICVHIERRHPALHRIALFSNRRIDRGMEVALAFCSA</sequence>
<keyword evidence="6" id="KW-0479">Metal-binding</keyword>
<evidence type="ECO:0000256" key="1">
    <source>
        <dbReference type="ARBA" id="ARBA00004286"/>
    </source>
</evidence>
<evidence type="ECO:0000256" key="6">
    <source>
        <dbReference type="ARBA" id="ARBA00022723"/>
    </source>
</evidence>
<dbReference type="SMART" id="SM00317">
    <property type="entry name" value="SET"/>
    <property type="match status" value="1"/>
</dbReference>
<dbReference type="Proteomes" id="UP000050794">
    <property type="component" value="Unassembled WGS sequence"/>
</dbReference>
<evidence type="ECO:0000256" key="3">
    <source>
        <dbReference type="ARBA" id="ARBA00022603"/>
    </source>
</evidence>
<evidence type="ECO:0000256" key="4">
    <source>
        <dbReference type="ARBA" id="ARBA00022679"/>
    </source>
</evidence>
<proteinExistence type="predicted"/>